<dbReference type="InterPro" id="IPR051425">
    <property type="entry name" value="Formin_Homology"/>
</dbReference>
<keyword evidence="4" id="KW-1185">Reference proteome</keyword>
<feature type="region of interest" description="Disordered" evidence="1">
    <location>
        <begin position="740"/>
        <end position="772"/>
    </location>
</feature>
<evidence type="ECO:0000256" key="2">
    <source>
        <dbReference type="SAM" id="SignalP"/>
    </source>
</evidence>
<dbReference type="AlphaFoldDB" id="A0A8J4B0Y3"/>
<dbReference type="PANTHER" id="PTHR45725">
    <property type="entry name" value="FORMIN HOMOLOGY 2 FAMILY MEMBER"/>
    <property type="match status" value="1"/>
</dbReference>
<keyword evidence="2" id="KW-0732">Signal</keyword>
<feature type="region of interest" description="Disordered" evidence="1">
    <location>
        <begin position="45"/>
        <end position="229"/>
    </location>
</feature>
<dbReference type="PANTHER" id="PTHR45725:SF1">
    <property type="entry name" value="DISHEVELLED ASSOCIATED ACTIVATOR OF MORPHOGENESIS, ISOFORM D"/>
    <property type="match status" value="1"/>
</dbReference>
<dbReference type="PRINTS" id="PR01217">
    <property type="entry name" value="PRICHEXTENSN"/>
</dbReference>
<evidence type="ECO:0000313" key="4">
    <source>
        <dbReference type="Proteomes" id="UP000747399"/>
    </source>
</evidence>
<feature type="chain" id="PRO_5035204652" evidence="2">
    <location>
        <begin position="27"/>
        <end position="1270"/>
    </location>
</feature>
<feature type="compositionally biased region" description="Pro residues" evidence="1">
    <location>
        <begin position="468"/>
        <end position="484"/>
    </location>
</feature>
<protein>
    <submittedName>
        <fullName evidence="3">Uncharacterized protein</fullName>
    </submittedName>
</protein>
<organism evidence="3 4">
    <name type="scientific">Volvox africanus</name>
    <dbReference type="NCBI Taxonomy" id="51714"/>
    <lineage>
        <taxon>Eukaryota</taxon>
        <taxon>Viridiplantae</taxon>
        <taxon>Chlorophyta</taxon>
        <taxon>core chlorophytes</taxon>
        <taxon>Chlorophyceae</taxon>
        <taxon>CS clade</taxon>
        <taxon>Chlamydomonadales</taxon>
        <taxon>Volvocaceae</taxon>
        <taxon>Volvox</taxon>
    </lineage>
</organism>
<evidence type="ECO:0000256" key="1">
    <source>
        <dbReference type="SAM" id="MobiDB-lite"/>
    </source>
</evidence>
<sequence>MMFKLARRTLLLVLISALAVSSAALAERLRGNSGVGARVLLQFAGGLKPPSPWPPQKRGAKPQPPSPKPPQPQPPSPKPPQPQPPSPKPPQPQPPSPKPPQPQPPSPKPPQPQPPSPKPPQPQPPSPKLPRPKPPRPPSQKLPSPKPPQPQPPSPKPPQPQPPSPKPPSLKLPRPPSPKPPPQPQPPSLKPPQPQPPSLKPPQPQPRSLKPPQPQPPSPKPRRDSRPDVFTRLKGTANNLGLDFLVSFAEAALPAARDVFDDLPTAANYIYRLLERGLNPRLADPDGPVATAMHDILQAFFSRIVTTTSGSIAADYVLSKHNIDMGVLAESGDMASLVAALKRSRWYPSYWLWWGYDAGHDAKRGAQEVLATVSGIVQALAQQAMNPWGRLHPVTLASESVDLLAALADRTVAHAESLRSNTNAAVQMTEDEYDTFLRLQSNLGELRRSLVELSGDLDEQEEKHQISSPPPPSPRPPPGPPLPPSPPPYRMPPWAPWAPWVPWSPSWPEPQRPGNVIGPVIVNLAEKLGVSFVLTFLQDTSRAVSDILFYSPSAADYLYKLFARGLGPDLSNEDGAAAYALYDIVRDAFRTWPSTPTGSIIADSIMFDHNIDLYSLGAARNFHEMVNVFKEAIWARFILDESHGPTYVMRSVGDIITNLVHETTTLHGRLDPLQLVQDIVEFAYTMANSVVANSDPLRFRAEASLTMSDDEYRAFYGLKLSFAELRDALRDLQSNLQVETHAPLPQSTVNHPPAPRSWINSTRTPPHPPRGKSSVLDGVLELLRGTADKLGVNFLIQFFASSTPAVADIVKVAPIAANYIYRLLQSGLGPYVSDSNGPAADSLYRIMQAAFNSLVYTPTGSVIVDIAFRNHHVMMWELARARNFSQIISILKTTEYDLADRYTAAEIVHSVMEAVRMLTWYAVNPSGRLGPTQLARDVVDFSLAFVSATVDNADKLRNSAYMALPMSDREYFVFLRIQRNLQWLRASLLALSGSLDEINDGSNQGFIAPSPQRSPPLSPPPLSPPPLRDGFDLLRSTAHSLGLDFLVAFSESAYPAARDVLEDLPVISSYVYKLLKHGLDPYKYLDYEWYPHRTKSVADVLYKILHSTFETALYTDTGSIVADYLLLNNLDLTELVEARNFTELLGILEDAYWWPSAYEYFFDRYDHVDGTKAQQGAVFIVGNVGGAIEGVVRDAVLQTGRITPHGLASDVVDVAHSLVHEVFYNSWALRSAAYDALRMSEEEYNAFSRLDSNLGIIHNALLDLRSSLFY</sequence>
<feature type="compositionally biased region" description="Pro residues" evidence="1">
    <location>
        <begin position="62"/>
        <end position="129"/>
    </location>
</feature>
<proteinExistence type="predicted"/>
<reference evidence="3" key="1">
    <citation type="journal article" date="2021" name="Proc. Natl. Acad. Sci. U.S.A.">
        <title>Three genomes in the algal genus Volvox reveal the fate of a haploid sex-determining region after a transition to homothallism.</title>
        <authorList>
            <person name="Yamamoto K."/>
            <person name="Hamaji T."/>
            <person name="Kawai-Toyooka H."/>
            <person name="Matsuzaki R."/>
            <person name="Takahashi F."/>
            <person name="Nishimura Y."/>
            <person name="Kawachi M."/>
            <person name="Noguchi H."/>
            <person name="Minakuchi Y."/>
            <person name="Umen J.G."/>
            <person name="Toyoda A."/>
            <person name="Nozaki H."/>
        </authorList>
    </citation>
    <scope>NUCLEOTIDE SEQUENCE</scope>
    <source>
        <strain evidence="3">NIES-3780</strain>
    </source>
</reference>
<feature type="compositionally biased region" description="Pro residues" evidence="1">
    <location>
        <begin position="135"/>
        <end position="219"/>
    </location>
</feature>
<accession>A0A8J4B0Y3</accession>
<dbReference type="Proteomes" id="UP000747399">
    <property type="component" value="Unassembled WGS sequence"/>
</dbReference>
<feature type="signal peptide" evidence="2">
    <location>
        <begin position="1"/>
        <end position="26"/>
    </location>
</feature>
<comment type="caution">
    <text evidence="3">The sequence shown here is derived from an EMBL/GenBank/DDBJ whole genome shotgun (WGS) entry which is preliminary data.</text>
</comment>
<evidence type="ECO:0000313" key="3">
    <source>
        <dbReference type="EMBL" id="GIL51507.1"/>
    </source>
</evidence>
<gene>
    <name evidence="3" type="ORF">Vafri_7470</name>
</gene>
<dbReference type="EMBL" id="BNCO01000011">
    <property type="protein sequence ID" value="GIL51507.1"/>
    <property type="molecule type" value="Genomic_DNA"/>
</dbReference>
<feature type="region of interest" description="Disordered" evidence="1">
    <location>
        <begin position="456"/>
        <end position="484"/>
    </location>
</feature>
<name>A0A8J4B0Y3_9CHLO</name>